<comment type="caution">
    <text evidence="2">The sequence shown here is derived from an EMBL/GenBank/DDBJ whole genome shotgun (WGS) entry which is preliminary data.</text>
</comment>
<dbReference type="InterPro" id="IPR029068">
    <property type="entry name" value="Glyas_Bleomycin-R_OHBP_Dase"/>
</dbReference>
<keyword evidence="3" id="KW-1185">Reference proteome</keyword>
<evidence type="ECO:0000259" key="1">
    <source>
        <dbReference type="PROSITE" id="PS51819"/>
    </source>
</evidence>
<dbReference type="Pfam" id="PF00903">
    <property type="entry name" value="Glyoxalase"/>
    <property type="match status" value="1"/>
</dbReference>
<dbReference type="SUPFAM" id="SSF54593">
    <property type="entry name" value="Glyoxalase/Bleomycin resistance protein/Dihydroxybiphenyl dioxygenase"/>
    <property type="match status" value="1"/>
</dbReference>
<proteinExistence type="predicted"/>
<sequence>MTAGRVDASSAARFTAEILGLPEPRVSGFFHVLLLADEATLDYAELPPSMEFHGHHVAFLVSDAEFDAILARIRERGVAHWADPRKSQPGQINHLHGGRGVYFDDPEGNHLECITAPYTLE</sequence>
<gene>
    <name evidence="2" type="ORF">HG543_15420</name>
</gene>
<dbReference type="InterPro" id="IPR037523">
    <property type="entry name" value="VOC_core"/>
</dbReference>
<accession>A0A848LAZ4</accession>
<dbReference type="InterPro" id="IPR004360">
    <property type="entry name" value="Glyas_Fos-R_dOase_dom"/>
</dbReference>
<evidence type="ECO:0000313" key="3">
    <source>
        <dbReference type="Proteomes" id="UP000518300"/>
    </source>
</evidence>
<evidence type="ECO:0000313" key="2">
    <source>
        <dbReference type="EMBL" id="NMO16230.1"/>
    </source>
</evidence>
<organism evidence="2 3">
    <name type="scientific">Pyxidicoccus fallax</name>
    <dbReference type="NCBI Taxonomy" id="394095"/>
    <lineage>
        <taxon>Bacteria</taxon>
        <taxon>Pseudomonadati</taxon>
        <taxon>Myxococcota</taxon>
        <taxon>Myxococcia</taxon>
        <taxon>Myxococcales</taxon>
        <taxon>Cystobacterineae</taxon>
        <taxon>Myxococcaceae</taxon>
        <taxon>Pyxidicoccus</taxon>
    </lineage>
</organism>
<name>A0A848LAZ4_9BACT</name>
<dbReference type="CDD" id="cd08351">
    <property type="entry name" value="ChaP_like"/>
    <property type="match status" value="1"/>
</dbReference>
<dbReference type="PROSITE" id="PS51819">
    <property type="entry name" value="VOC"/>
    <property type="match status" value="1"/>
</dbReference>
<dbReference type="Gene3D" id="3.10.180.10">
    <property type="entry name" value="2,3-Dihydroxybiphenyl 1,2-Dioxygenase, domain 1"/>
    <property type="match status" value="1"/>
</dbReference>
<feature type="domain" description="VOC" evidence="1">
    <location>
        <begin position="1"/>
        <end position="116"/>
    </location>
</feature>
<dbReference type="EMBL" id="JABBJJ010000061">
    <property type="protein sequence ID" value="NMO16230.1"/>
    <property type="molecule type" value="Genomic_DNA"/>
</dbReference>
<reference evidence="2 3" key="1">
    <citation type="submission" date="2020-04" db="EMBL/GenBank/DDBJ databases">
        <title>Draft genome of Pyxidicoccus fallax type strain.</title>
        <authorList>
            <person name="Whitworth D.E."/>
        </authorList>
    </citation>
    <scope>NUCLEOTIDE SEQUENCE [LARGE SCALE GENOMIC DNA]</scope>
    <source>
        <strain evidence="2 3">DSM 14698</strain>
    </source>
</reference>
<dbReference type="AlphaFoldDB" id="A0A848LAZ4"/>
<protein>
    <submittedName>
        <fullName evidence="2">VOC family protein</fullName>
    </submittedName>
</protein>
<dbReference type="Proteomes" id="UP000518300">
    <property type="component" value="Unassembled WGS sequence"/>
</dbReference>